<dbReference type="RefSeq" id="WP_015754453.1">
    <property type="nucleotide sequence ID" value="NC_013222.1"/>
</dbReference>
<dbReference type="STRING" id="313596.RB2501_12422"/>
<evidence type="ECO:0000256" key="4">
    <source>
        <dbReference type="PIRNR" id="PIRNR006078"/>
    </source>
</evidence>
<accession>A4CN91</accession>
<dbReference type="EMBL" id="CP001712">
    <property type="protein sequence ID" value="EAR15133.1"/>
    <property type="molecule type" value="Genomic_DNA"/>
</dbReference>
<evidence type="ECO:0000256" key="3">
    <source>
        <dbReference type="ARBA" id="ARBA00022777"/>
    </source>
</evidence>
<dbReference type="eggNOG" id="COG1929">
    <property type="taxonomic scope" value="Bacteria"/>
</dbReference>
<evidence type="ECO:0000313" key="6">
    <source>
        <dbReference type="Proteomes" id="UP000009049"/>
    </source>
</evidence>
<dbReference type="PANTHER" id="PTHR21599:SF0">
    <property type="entry name" value="GLYCERATE KINASE"/>
    <property type="match status" value="1"/>
</dbReference>
<sequence>MNLVLIPDKFKGSLSADEVCDAIAEGLGQHQPAARFRRFAASDGGDGFLDAVRATREVSLHTEVVSGPLGREIRAEYLLDPASGEAFVEMALASGMVLLEEGERDPLQTSTLGTGQLIRSAVGQGARRVYVGLGGSATNDAGMGIAAAFGFEFLGADGRLLRPVGASLGEVSRVVAPREVLPKGVEVVAVNDVSNPLWGPNGAACVYAPQKGAGPEAVEQLDRGLRHLDQVVARQLGLEAGTEAGAGAAGGTAYGLKVFLGARFIGGTDFVFRLNGIAEYLEEAAVDGIFTGEGRIDSQSLQGKLIQGVTALGAEHGIPVYAVCGTCTANREALRDAGLTAVIEAANPGRDLQWNMAHAGELVREAVARYFADHPISGS</sequence>
<evidence type="ECO:0000256" key="1">
    <source>
        <dbReference type="ARBA" id="ARBA00006284"/>
    </source>
</evidence>
<dbReference type="HOGENOM" id="CLU_028255_0_0_10"/>
<dbReference type="InterPro" id="IPR036129">
    <property type="entry name" value="Glycerate_kinase_sf"/>
</dbReference>
<organism evidence="5 6">
    <name type="scientific">Robiginitalea biformata (strain ATCC BAA-864 / DSM 15991 / KCTC 12146 / HTCC2501)</name>
    <dbReference type="NCBI Taxonomy" id="313596"/>
    <lineage>
        <taxon>Bacteria</taxon>
        <taxon>Pseudomonadati</taxon>
        <taxon>Bacteroidota</taxon>
        <taxon>Flavobacteriia</taxon>
        <taxon>Flavobacteriales</taxon>
        <taxon>Flavobacteriaceae</taxon>
        <taxon>Robiginitalea</taxon>
    </lineage>
</organism>
<dbReference type="InterPro" id="IPR018193">
    <property type="entry name" value="Glyc_kinase_flavodox-like_fold"/>
</dbReference>
<keyword evidence="2 4" id="KW-0808">Transferase</keyword>
<gene>
    <name evidence="5" type="ordered locus">RB2501_12422</name>
</gene>
<dbReference type="Gene3D" id="3.90.1510.10">
    <property type="entry name" value="Glycerate kinase, domain 2"/>
    <property type="match status" value="1"/>
</dbReference>
<evidence type="ECO:0000256" key="2">
    <source>
        <dbReference type="ARBA" id="ARBA00022679"/>
    </source>
</evidence>
<dbReference type="Gene3D" id="3.40.50.10350">
    <property type="entry name" value="Glycerate kinase, domain 1"/>
    <property type="match status" value="1"/>
</dbReference>
<evidence type="ECO:0000313" key="5">
    <source>
        <dbReference type="EMBL" id="EAR15133.1"/>
    </source>
</evidence>
<dbReference type="NCBIfam" id="TIGR00045">
    <property type="entry name" value="glycerate kinase"/>
    <property type="match status" value="1"/>
</dbReference>
<reference evidence="5 6" key="1">
    <citation type="journal article" date="2009" name="J. Bacteriol.">
        <title>Complete genome sequence of Robiginitalea biformata HTCC2501.</title>
        <authorList>
            <person name="Oh H.M."/>
            <person name="Giovannoni S.J."/>
            <person name="Lee K."/>
            <person name="Ferriera S."/>
            <person name="Johnson J."/>
            <person name="Cho J.C."/>
        </authorList>
    </citation>
    <scope>NUCLEOTIDE SEQUENCE [LARGE SCALE GENOMIC DNA]</scope>
    <source>
        <strain evidence="6">ATCC BAA-864 / HTCC2501 / KCTC 12146</strain>
    </source>
</reference>
<dbReference type="KEGG" id="rbi:RB2501_12422"/>
<name>A4CN91_ROBBH</name>
<dbReference type="InterPro" id="IPR018197">
    <property type="entry name" value="Glycerate_kinase_RE-like"/>
</dbReference>
<dbReference type="OrthoDB" id="9774290at2"/>
<proteinExistence type="inferred from homology"/>
<dbReference type="Pfam" id="PF02595">
    <property type="entry name" value="Gly_kinase"/>
    <property type="match status" value="1"/>
</dbReference>
<dbReference type="GO" id="GO:0031388">
    <property type="term" value="P:organic acid phosphorylation"/>
    <property type="evidence" value="ECO:0007669"/>
    <property type="project" value="UniProtKB-UniRule"/>
</dbReference>
<dbReference type="AlphaFoldDB" id="A4CN91"/>
<dbReference type="PANTHER" id="PTHR21599">
    <property type="entry name" value="GLYCERATE KINASE"/>
    <property type="match status" value="1"/>
</dbReference>
<keyword evidence="6" id="KW-1185">Reference proteome</keyword>
<keyword evidence="3 4" id="KW-0418">Kinase</keyword>
<dbReference type="Proteomes" id="UP000009049">
    <property type="component" value="Chromosome"/>
</dbReference>
<dbReference type="GO" id="GO:0008887">
    <property type="term" value="F:glycerate kinase activity"/>
    <property type="evidence" value="ECO:0007669"/>
    <property type="project" value="UniProtKB-UniRule"/>
</dbReference>
<dbReference type="InterPro" id="IPR004381">
    <property type="entry name" value="Glycerate_kinase"/>
</dbReference>
<protein>
    <submittedName>
        <fullName evidence="5">Glycerate kinase</fullName>
    </submittedName>
</protein>
<dbReference type="PIRSF" id="PIRSF006078">
    <property type="entry name" value="GlxK"/>
    <property type="match status" value="1"/>
</dbReference>
<dbReference type="SUPFAM" id="SSF110738">
    <property type="entry name" value="Glycerate kinase I"/>
    <property type="match status" value="1"/>
</dbReference>
<comment type="similarity">
    <text evidence="1 4">Belongs to the glycerate kinase type-1 family.</text>
</comment>